<evidence type="ECO:0000313" key="13">
    <source>
        <dbReference type="Proteomes" id="UP000078237"/>
    </source>
</evidence>
<dbReference type="GO" id="GO:0005634">
    <property type="term" value="C:nucleus"/>
    <property type="evidence" value="ECO:0007669"/>
    <property type="project" value="TreeGrafter"/>
</dbReference>
<keyword evidence="13" id="KW-1185">Reference proteome</keyword>
<dbReference type="PANTHER" id="PTHR11042">
    <property type="entry name" value="EUKARYOTIC TRANSLATION INITIATION FACTOR 2-ALPHA KINASE EIF2-ALPHA KINASE -RELATED"/>
    <property type="match status" value="1"/>
</dbReference>
<sequence>MSLVPFHPREGREVVLRHHNAIVVRDPSSQRLEIRGLQLTECPTCHQPLRSSSPERHFESPDHGENYVDPGYFRMLRAGHHGQAASPSRPPPSPVRRLVQPVSATTQDHVEDAEFVSSSPVPQAGSRIRREAFSPNYFNTFFIEERELGRGGKGVVLLVRHEIDGCHLGHFACKRVPVGDDHAWLEKVLVEVELLAKLSHPNLVSYRHVWLEDVKLNRFGPSVACAFILQQYCNGGDLQHYVIGDVPREVTKEELKAQMRRRSRGQTERPQVRRRLPPEEIYSLFKDVTSGLAYLHAANYIHRDLKPSNCLLHRQGTKLACLISDFGEVQPENVVRKSTGSTGTISYCAPEVLKKDASGRYGNFTTKSDVFSLGMILYFMCFGRLPYVSANAVNEELEDIDLLRAEITDWKGFQDERRERPDLPPKLYQLLKKLLSVNPAERPTAAEVLGAMGGSNLDGLMRSGPGNSSPPLVLGGRRIQNLDSPMPPGTPIPDPTKHARVTTSSDDDDDLPRSVDGTTGPDAAPASAQSTLLTKHIHPAPTRAAAALNRRAQPQRRQANHNHNHHNNNNHTSTSASTSTSTSHAMTLSRSQQQQQQQQSRRHYSQPHSASPEEEEEQRGPLSPAAGSPVAGITTPLLMPPPTTRLERARLRAALGLFRLSRWARANTPAARLLVFLAKVVSLWWVCWPFSARFGVLVGIVGMAVLDLDAVPLSGNAGSGSGAGLGLRLGEAGDDDGAGAGAGASGSGSGSGGGMGRDAVGARSRTGSGAGVTLAVADGSGTSRWLVGWRRSLVLLVLHCVMLGVTSRFGLGALCAVPAGREWLGL</sequence>
<evidence type="ECO:0000256" key="3">
    <source>
        <dbReference type="ARBA" id="ARBA00022679"/>
    </source>
</evidence>
<comment type="caution">
    <text evidence="12">The sequence shown here is derived from an EMBL/GenBank/DDBJ whole genome shotgun (WGS) entry which is preliminary data.</text>
</comment>
<gene>
    <name evidence="12" type="ORF">MMYC01_207361</name>
</gene>
<evidence type="ECO:0000256" key="10">
    <source>
        <dbReference type="SAM" id="MobiDB-lite"/>
    </source>
</evidence>
<dbReference type="Gene3D" id="1.10.510.10">
    <property type="entry name" value="Transferase(Phosphotransferase) domain 1"/>
    <property type="match status" value="1"/>
</dbReference>
<dbReference type="EMBL" id="LCTW02000226">
    <property type="protein sequence ID" value="KXX76160.1"/>
    <property type="molecule type" value="Genomic_DNA"/>
</dbReference>
<dbReference type="InterPro" id="IPR011009">
    <property type="entry name" value="Kinase-like_dom_sf"/>
</dbReference>
<keyword evidence="6" id="KW-0067">ATP-binding</keyword>
<dbReference type="STRING" id="100816.A0A175VYT0"/>
<comment type="catalytic activity">
    <reaction evidence="9">
        <text>L-seryl-[protein] + ATP = O-phospho-L-seryl-[protein] + ADP + H(+)</text>
        <dbReference type="Rhea" id="RHEA:17989"/>
        <dbReference type="Rhea" id="RHEA-COMP:9863"/>
        <dbReference type="Rhea" id="RHEA-COMP:11604"/>
        <dbReference type="ChEBI" id="CHEBI:15378"/>
        <dbReference type="ChEBI" id="CHEBI:29999"/>
        <dbReference type="ChEBI" id="CHEBI:30616"/>
        <dbReference type="ChEBI" id="CHEBI:83421"/>
        <dbReference type="ChEBI" id="CHEBI:456216"/>
        <dbReference type="EC" id="2.7.11.1"/>
    </reaction>
</comment>
<dbReference type="EC" id="2.7.11.1" evidence="1"/>
<dbReference type="FunFam" id="1.10.510.10:FF:000699">
    <property type="entry name" value="Probable serine/threonine-protein kinase iksA"/>
    <property type="match status" value="1"/>
</dbReference>
<dbReference type="PANTHER" id="PTHR11042:SF138">
    <property type="entry name" value="SERINE_THREONINE-PROTEIN KINASE IKS1-RELATED"/>
    <property type="match status" value="1"/>
</dbReference>
<feature type="compositionally biased region" description="Basic residues" evidence="10">
    <location>
        <begin position="558"/>
        <end position="568"/>
    </location>
</feature>
<evidence type="ECO:0000256" key="2">
    <source>
        <dbReference type="ARBA" id="ARBA00022527"/>
    </source>
</evidence>
<keyword evidence="2" id="KW-0723">Serine/threonine-protein kinase</keyword>
<keyword evidence="5 12" id="KW-0418">Kinase</keyword>
<proteinExistence type="inferred from homology"/>
<feature type="region of interest" description="Disordered" evidence="10">
    <location>
        <begin position="738"/>
        <end position="764"/>
    </location>
</feature>
<evidence type="ECO:0000256" key="4">
    <source>
        <dbReference type="ARBA" id="ARBA00022741"/>
    </source>
</evidence>
<dbReference type="SMART" id="SM00220">
    <property type="entry name" value="S_TKc"/>
    <property type="match status" value="1"/>
</dbReference>
<feature type="compositionally biased region" description="Low complexity" evidence="10">
    <location>
        <begin position="542"/>
        <end position="557"/>
    </location>
</feature>
<evidence type="ECO:0000256" key="9">
    <source>
        <dbReference type="ARBA" id="ARBA00048679"/>
    </source>
</evidence>
<accession>A0A175VYT0</accession>
<dbReference type="GO" id="GO:0004674">
    <property type="term" value="F:protein serine/threonine kinase activity"/>
    <property type="evidence" value="ECO:0007669"/>
    <property type="project" value="UniProtKB-KW"/>
</dbReference>
<protein>
    <recommendedName>
        <fullName evidence="1">non-specific serine/threonine protein kinase</fullName>
        <ecNumber evidence="1">2.7.11.1</ecNumber>
    </recommendedName>
</protein>
<keyword evidence="3" id="KW-0808">Transferase</keyword>
<evidence type="ECO:0000259" key="11">
    <source>
        <dbReference type="PROSITE" id="PS50011"/>
    </source>
</evidence>
<reference evidence="12 13" key="1">
    <citation type="journal article" date="2016" name="Genome Announc.">
        <title>Genome Sequence of Madurella mycetomatis mm55, Isolated from a Human Mycetoma Case in Sudan.</title>
        <authorList>
            <person name="Smit S."/>
            <person name="Derks M.F."/>
            <person name="Bervoets S."/>
            <person name="Fahal A."/>
            <person name="van Leeuwen W."/>
            <person name="van Belkum A."/>
            <person name="van de Sande W.W."/>
        </authorList>
    </citation>
    <scope>NUCLEOTIDE SEQUENCE [LARGE SCALE GENOMIC DNA]</scope>
    <source>
        <strain evidence="13">mm55</strain>
    </source>
</reference>
<feature type="region of interest" description="Disordered" evidence="10">
    <location>
        <begin position="542"/>
        <end position="642"/>
    </location>
</feature>
<keyword evidence="4" id="KW-0547">Nucleotide-binding</keyword>
<dbReference type="SUPFAM" id="SSF56112">
    <property type="entry name" value="Protein kinase-like (PK-like)"/>
    <property type="match status" value="1"/>
</dbReference>
<comment type="catalytic activity">
    <reaction evidence="8">
        <text>L-threonyl-[protein] + ATP = O-phospho-L-threonyl-[protein] + ADP + H(+)</text>
        <dbReference type="Rhea" id="RHEA:46608"/>
        <dbReference type="Rhea" id="RHEA-COMP:11060"/>
        <dbReference type="Rhea" id="RHEA-COMP:11605"/>
        <dbReference type="ChEBI" id="CHEBI:15378"/>
        <dbReference type="ChEBI" id="CHEBI:30013"/>
        <dbReference type="ChEBI" id="CHEBI:30616"/>
        <dbReference type="ChEBI" id="CHEBI:61977"/>
        <dbReference type="ChEBI" id="CHEBI:456216"/>
        <dbReference type="EC" id="2.7.11.1"/>
    </reaction>
</comment>
<dbReference type="Gene3D" id="3.30.200.20">
    <property type="entry name" value="Phosphorylase Kinase, domain 1"/>
    <property type="match status" value="1"/>
</dbReference>
<feature type="compositionally biased region" description="Gly residues" evidence="10">
    <location>
        <begin position="738"/>
        <end position="756"/>
    </location>
</feature>
<dbReference type="Proteomes" id="UP000078237">
    <property type="component" value="Unassembled WGS sequence"/>
</dbReference>
<organism evidence="12 13">
    <name type="scientific">Madurella mycetomatis</name>
    <dbReference type="NCBI Taxonomy" id="100816"/>
    <lineage>
        <taxon>Eukaryota</taxon>
        <taxon>Fungi</taxon>
        <taxon>Dikarya</taxon>
        <taxon>Ascomycota</taxon>
        <taxon>Pezizomycotina</taxon>
        <taxon>Sordariomycetes</taxon>
        <taxon>Sordariomycetidae</taxon>
        <taxon>Sordariales</taxon>
        <taxon>Sordariales incertae sedis</taxon>
        <taxon>Madurella</taxon>
    </lineage>
</organism>
<evidence type="ECO:0000256" key="5">
    <source>
        <dbReference type="ARBA" id="ARBA00022777"/>
    </source>
</evidence>
<dbReference type="InterPro" id="IPR008271">
    <property type="entry name" value="Ser/Thr_kinase_AS"/>
</dbReference>
<feature type="compositionally biased region" description="Pro residues" evidence="10">
    <location>
        <begin position="485"/>
        <end position="494"/>
    </location>
</feature>
<evidence type="ECO:0000256" key="1">
    <source>
        <dbReference type="ARBA" id="ARBA00012513"/>
    </source>
</evidence>
<dbReference type="Pfam" id="PF00069">
    <property type="entry name" value="Pkinase"/>
    <property type="match status" value="1"/>
</dbReference>
<dbReference type="AlphaFoldDB" id="A0A175VYT0"/>
<feature type="domain" description="Protein kinase" evidence="11">
    <location>
        <begin position="142"/>
        <end position="461"/>
    </location>
</feature>
<dbReference type="VEuPathDB" id="FungiDB:MMYC01_207361"/>
<dbReference type="GO" id="GO:0005524">
    <property type="term" value="F:ATP binding"/>
    <property type="evidence" value="ECO:0007669"/>
    <property type="project" value="UniProtKB-KW"/>
</dbReference>
<evidence type="ECO:0000256" key="8">
    <source>
        <dbReference type="ARBA" id="ARBA00047899"/>
    </source>
</evidence>
<dbReference type="FunFam" id="3.30.200.20:FF:000306">
    <property type="entry name" value="IKS protein kinase"/>
    <property type="match status" value="1"/>
</dbReference>
<evidence type="ECO:0000313" key="12">
    <source>
        <dbReference type="EMBL" id="KXX76160.1"/>
    </source>
</evidence>
<evidence type="ECO:0000256" key="7">
    <source>
        <dbReference type="ARBA" id="ARBA00037982"/>
    </source>
</evidence>
<dbReference type="InterPro" id="IPR000719">
    <property type="entry name" value="Prot_kinase_dom"/>
</dbReference>
<dbReference type="InterPro" id="IPR050339">
    <property type="entry name" value="CC_SR_Kinase"/>
</dbReference>
<feature type="compositionally biased region" description="Low complexity" evidence="10">
    <location>
        <begin position="569"/>
        <end position="599"/>
    </location>
</feature>
<dbReference type="CDD" id="cd00180">
    <property type="entry name" value="PKc"/>
    <property type="match status" value="1"/>
</dbReference>
<dbReference type="PROSITE" id="PS50011">
    <property type="entry name" value="PROTEIN_KINASE_DOM"/>
    <property type="match status" value="1"/>
</dbReference>
<dbReference type="GO" id="GO:0005737">
    <property type="term" value="C:cytoplasm"/>
    <property type="evidence" value="ECO:0007669"/>
    <property type="project" value="TreeGrafter"/>
</dbReference>
<feature type="region of interest" description="Disordered" evidence="10">
    <location>
        <begin position="459"/>
        <end position="528"/>
    </location>
</feature>
<comment type="similarity">
    <text evidence="7">Belongs to the protein kinase superfamily. Ser/Thr protein kinase family. GCN2 subfamily.</text>
</comment>
<name>A0A175VYT0_9PEZI</name>
<evidence type="ECO:0000256" key="6">
    <source>
        <dbReference type="ARBA" id="ARBA00022840"/>
    </source>
</evidence>
<dbReference type="PROSITE" id="PS00108">
    <property type="entry name" value="PROTEIN_KINASE_ST"/>
    <property type="match status" value="1"/>
</dbReference>
<dbReference type="OrthoDB" id="1405469at2759"/>